<keyword evidence="3" id="KW-1185">Reference proteome</keyword>
<organism evidence="2 3">
    <name type="scientific">Gluconobacter kondonii</name>
    <dbReference type="NCBI Taxonomy" id="941463"/>
    <lineage>
        <taxon>Bacteria</taxon>
        <taxon>Pseudomonadati</taxon>
        <taxon>Pseudomonadota</taxon>
        <taxon>Alphaproteobacteria</taxon>
        <taxon>Acetobacterales</taxon>
        <taxon>Acetobacteraceae</taxon>
        <taxon>Gluconobacter</taxon>
    </lineage>
</organism>
<evidence type="ECO:0000259" key="1">
    <source>
        <dbReference type="Pfam" id="PF13610"/>
    </source>
</evidence>
<name>A0ABQ5WUS6_9PROT</name>
<evidence type="ECO:0000313" key="3">
    <source>
        <dbReference type="Proteomes" id="UP001156629"/>
    </source>
</evidence>
<dbReference type="InterPro" id="IPR032874">
    <property type="entry name" value="DDE_dom"/>
</dbReference>
<comment type="caution">
    <text evidence="2">The sequence shown here is derived from an EMBL/GenBank/DDBJ whole genome shotgun (WGS) entry which is preliminary data.</text>
</comment>
<proteinExistence type="predicted"/>
<dbReference type="Proteomes" id="UP001156629">
    <property type="component" value="Unassembled WGS sequence"/>
</dbReference>
<accession>A0ABQ5WUS6</accession>
<gene>
    <name evidence="2" type="ORF">GCM10007870_22190</name>
</gene>
<dbReference type="Pfam" id="PF13610">
    <property type="entry name" value="DDE_Tnp_IS240"/>
    <property type="match status" value="1"/>
</dbReference>
<protein>
    <recommendedName>
        <fullName evidence="1">DDE domain-containing protein</fullName>
    </recommendedName>
</protein>
<dbReference type="EMBL" id="BSNV01000020">
    <property type="protein sequence ID" value="GLQ66635.1"/>
    <property type="molecule type" value="Genomic_DNA"/>
</dbReference>
<feature type="domain" description="DDE" evidence="1">
    <location>
        <begin position="59"/>
        <end position="91"/>
    </location>
</feature>
<evidence type="ECO:0000313" key="2">
    <source>
        <dbReference type="EMBL" id="GLQ66635.1"/>
    </source>
</evidence>
<reference evidence="3" key="1">
    <citation type="journal article" date="2019" name="Int. J. Syst. Evol. Microbiol.">
        <title>The Global Catalogue of Microorganisms (GCM) 10K type strain sequencing project: providing services to taxonomists for standard genome sequencing and annotation.</title>
        <authorList>
            <consortium name="The Broad Institute Genomics Platform"/>
            <consortium name="The Broad Institute Genome Sequencing Center for Infectious Disease"/>
            <person name="Wu L."/>
            <person name="Ma J."/>
        </authorList>
    </citation>
    <scope>NUCLEOTIDE SEQUENCE [LARGE SCALE GENOMIC DNA]</scope>
    <source>
        <strain evidence="3">NBRC 3266</strain>
    </source>
</reference>
<sequence>MGLREPDKIKMAWTEITRAQYLRDDMEYASDLGDGEWALIVWPRKLCKPLSLNPEAVHYRAADKDGDTIDFYLSPPRNAKATKRFLGKAVNGLKD</sequence>